<dbReference type="RefSeq" id="WP_201167801.1">
    <property type="nucleotide sequence ID" value="NZ_JAEPWM010000002.1"/>
</dbReference>
<proteinExistence type="predicted"/>
<reference evidence="4" key="2">
    <citation type="submission" date="2021-01" db="EMBL/GenBank/DDBJ databases">
        <authorList>
            <person name="Kang M."/>
        </authorList>
    </citation>
    <scope>NUCLEOTIDE SEQUENCE</scope>
    <source>
        <strain evidence="4">KACC 17527</strain>
    </source>
</reference>
<sequence>MAHVLVAGGSLGGLMAANLLARAGHAVTVLERVAGPMMGRGAGIITHPVLERGLRRCGMPQDFALGIPVVDRVTLDSAGRELGVLRMPQVLTSWSRLYQLLHGQLAQLPQVHYRQGVAVQSVEEESDRVRVQTSAGPFEGELLVAADGIRSAIRQQYWPEVQPEYAGYVAWRGLTDEAVLSRGTQQAIFERFGFCLPPGEQMLGYPVAGPGNGTRPGERSWNFVWYRAAPAPDRLAELLTDADGVHYAQGIPAPKVSWRAIAAMREDGRRLLAPAFAEVIEKCGLPFLQPIHDLVSQQVARGRVALLGDAAFVARPHVGMGVTKAMQDALVLESALRLHGPTPQALQAYAAERVAASQAVVQRGRRLGAYMQACGQDGNTAQARDALAVMAETATDPEQDHFEETPHERPATLPIA</sequence>
<reference evidence="4" key="1">
    <citation type="journal article" date="2012" name="J. Microbiol. Biotechnol.">
        <title>Ramlibacter ginsenosidimutans sp. nov., with ginsenoside-converting activity.</title>
        <authorList>
            <person name="Wang L."/>
            <person name="An D.S."/>
            <person name="Kim S.G."/>
            <person name="Jin F.X."/>
            <person name="Kim S.C."/>
            <person name="Lee S.T."/>
            <person name="Im W.T."/>
        </authorList>
    </citation>
    <scope>NUCLEOTIDE SEQUENCE</scope>
    <source>
        <strain evidence="4">KACC 17527</strain>
    </source>
</reference>
<protein>
    <submittedName>
        <fullName evidence="4">FAD-dependent monooxygenase</fullName>
    </submittedName>
</protein>
<evidence type="ECO:0000313" key="5">
    <source>
        <dbReference type="Proteomes" id="UP000630528"/>
    </source>
</evidence>
<dbReference type="Proteomes" id="UP000630528">
    <property type="component" value="Unassembled WGS sequence"/>
</dbReference>
<evidence type="ECO:0000313" key="4">
    <source>
        <dbReference type="EMBL" id="MBK6005897.1"/>
    </source>
</evidence>
<accession>A0A934WM86</accession>
<dbReference type="NCBIfam" id="NF005566">
    <property type="entry name" value="PRK07236.1"/>
    <property type="match status" value="1"/>
</dbReference>
<dbReference type="PANTHER" id="PTHR47469:SF2">
    <property type="entry name" value="OS06G0597600 PROTEIN"/>
    <property type="match status" value="1"/>
</dbReference>
<dbReference type="InterPro" id="IPR002938">
    <property type="entry name" value="FAD-bd"/>
</dbReference>
<evidence type="ECO:0000256" key="1">
    <source>
        <dbReference type="SAM" id="MobiDB-lite"/>
    </source>
</evidence>
<keyword evidence="5" id="KW-1185">Reference proteome</keyword>
<dbReference type="InterPro" id="IPR036188">
    <property type="entry name" value="FAD/NAD-bd_sf"/>
</dbReference>
<dbReference type="Gene3D" id="3.50.50.60">
    <property type="entry name" value="FAD/NAD(P)-binding domain"/>
    <property type="match status" value="2"/>
</dbReference>
<dbReference type="InterPro" id="IPR053212">
    <property type="entry name" value="DHP_3-monooxygenase"/>
</dbReference>
<dbReference type="AlphaFoldDB" id="A0A934WM86"/>
<keyword evidence="4" id="KW-0560">Oxidoreductase</keyword>
<feature type="domain" description="FAD-binding" evidence="2">
    <location>
        <begin position="2"/>
        <end position="157"/>
    </location>
</feature>
<dbReference type="SUPFAM" id="SSF51905">
    <property type="entry name" value="FAD/NAD(P)-binding domain"/>
    <property type="match status" value="1"/>
</dbReference>
<dbReference type="SUPFAM" id="SSF54373">
    <property type="entry name" value="FAD-linked reductases, C-terminal domain"/>
    <property type="match status" value="1"/>
</dbReference>
<feature type="region of interest" description="Disordered" evidence="1">
    <location>
        <begin position="395"/>
        <end position="416"/>
    </location>
</feature>
<comment type="caution">
    <text evidence="4">The sequence shown here is derived from an EMBL/GenBank/DDBJ whole genome shotgun (WGS) entry which is preliminary data.</text>
</comment>
<feature type="compositionally biased region" description="Basic and acidic residues" evidence="1">
    <location>
        <begin position="398"/>
        <end position="410"/>
    </location>
</feature>
<dbReference type="GO" id="GO:0004497">
    <property type="term" value="F:monooxygenase activity"/>
    <property type="evidence" value="ECO:0007669"/>
    <property type="project" value="UniProtKB-KW"/>
</dbReference>
<dbReference type="EMBL" id="JAEPWM010000002">
    <property type="protein sequence ID" value="MBK6005897.1"/>
    <property type="molecule type" value="Genomic_DNA"/>
</dbReference>
<dbReference type="Pfam" id="PF01494">
    <property type="entry name" value="FAD_binding_3"/>
    <property type="match status" value="1"/>
</dbReference>
<dbReference type="PRINTS" id="PR00420">
    <property type="entry name" value="RNGMNOXGNASE"/>
</dbReference>
<name>A0A934WM86_9BURK</name>
<evidence type="ECO:0000259" key="3">
    <source>
        <dbReference type="Pfam" id="PF22607"/>
    </source>
</evidence>
<dbReference type="InterPro" id="IPR054707">
    <property type="entry name" value="DhpH_subs-bd"/>
</dbReference>
<dbReference type="GO" id="GO:0071949">
    <property type="term" value="F:FAD binding"/>
    <property type="evidence" value="ECO:0007669"/>
    <property type="project" value="InterPro"/>
</dbReference>
<gene>
    <name evidence="4" type="ORF">JJB11_07300</name>
</gene>
<keyword evidence="4" id="KW-0503">Monooxygenase</keyword>
<organism evidence="4 5">
    <name type="scientific">Ramlibacter ginsenosidimutans</name>
    <dbReference type="NCBI Taxonomy" id="502333"/>
    <lineage>
        <taxon>Bacteria</taxon>
        <taxon>Pseudomonadati</taxon>
        <taxon>Pseudomonadota</taxon>
        <taxon>Betaproteobacteria</taxon>
        <taxon>Burkholderiales</taxon>
        <taxon>Comamonadaceae</taxon>
        <taxon>Ramlibacter</taxon>
    </lineage>
</organism>
<feature type="domain" description="2,6-dihydroxypyridine 3-monooxygenase substrate binding" evidence="3">
    <location>
        <begin position="165"/>
        <end position="293"/>
    </location>
</feature>
<dbReference type="PANTHER" id="PTHR47469">
    <property type="entry name" value="MONOOXYGENASE-LIKE"/>
    <property type="match status" value="1"/>
</dbReference>
<evidence type="ECO:0000259" key="2">
    <source>
        <dbReference type="Pfam" id="PF01494"/>
    </source>
</evidence>
<dbReference type="Gene3D" id="3.30.9.60">
    <property type="match status" value="1"/>
</dbReference>
<dbReference type="Pfam" id="PF22607">
    <property type="entry name" value="FAD_binding-like"/>
    <property type="match status" value="1"/>
</dbReference>